<dbReference type="Proteomes" id="UP000319004">
    <property type="component" value="Chromosome"/>
</dbReference>
<keyword evidence="5 7" id="KW-0129">CBS domain</keyword>
<keyword evidence="2 8" id="KW-0812">Transmembrane</keyword>
<evidence type="ECO:0000256" key="2">
    <source>
        <dbReference type="ARBA" id="ARBA00022692"/>
    </source>
</evidence>
<dbReference type="CDD" id="cd04590">
    <property type="entry name" value="CBS_pair_CorC_HlyC_assoc"/>
    <property type="match status" value="1"/>
</dbReference>
<evidence type="ECO:0000313" key="14">
    <source>
        <dbReference type="Proteomes" id="UP000319004"/>
    </source>
</evidence>
<dbReference type="GO" id="GO:0005886">
    <property type="term" value="C:plasma membrane"/>
    <property type="evidence" value="ECO:0007669"/>
    <property type="project" value="TreeGrafter"/>
</dbReference>
<dbReference type="AlphaFoldDB" id="A0A518HJA6"/>
<feature type="transmembrane region" description="Helical" evidence="10">
    <location>
        <begin position="6"/>
        <end position="30"/>
    </location>
</feature>
<feature type="region of interest" description="Disordered" evidence="9">
    <location>
        <begin position="334"/>
        <end position="364"/>
    </location>
</feature>
<dbReference type="PANTHER" id="PTHR22777">
    <property type="entry name" value="HEMOLYSIN-RELATED"/>
    <property type="match status" value="1"/>
</dbReference>
<dbReference type="InterPro" id="IPR046342">
    <property type="entry name" value="CBS_dom_sf"/>
</dbReference>
<reference evidence="13 14" key="1">
    <citation type="submission" date="2019-03" db="EMBL/GenBank/DDBJ databases">
        <title>Deep-cultivation of Planctomycetes and their phenomic and genomic characterization uncovers novel biology.</title>
        <authorList>
            <person name="Wiegand S."/>
            <person name="Jogler M."/>
            <person name="Boedeker C."/>
            <person name="Pinto D."/>
            <person name="Vollmers J."/>
            <person name="Rivas-Marin E."/>
            <person name="Kohn T."/>
            <person name="Peeters S.H."/>
            <person name="Heuer A."/>
            <person name="Rast P."/>
            <person name="Oberbeckmann S."/>
            <person name="Bunk B."/>
            <person name="Jeske O."/>
            <person name="Meyerdierks A."/>
            <person name="Storesund J.E."/>
            <person name="Kallscheuer N."/>
            <person name="Luecker S."/>
            <person name="Lage O.M."/>
            <person name="Pohl T."/>
            <person name="Merkel B.J."/>
            <person name="Hornburger P."/>
            <person name="Mueller R.-W."/>
            <person name="Bruemmer F."/>
            <person name="Labrenz M."/>
            <person name="Spormann A.M."/>
            <person name="Op den Camp H."/>
            <person name="Overmann J."/>
            <person name="Amann R."/>
            <person name="Jetten M.S.M."/>
            <person name="Mascher T."/>
            <person name="Medema M.H."/>
            <person name="Devos D.P."/>
            <person name="Kaster A.-K."/>
            <person name="Ovreas L."/>
            <person name="Rohde M."/>
            <person name="Galperin M.Y."/>
            <person name="Jogler C."/>
        </authorList>
    </citation>
    <scope>NUCLEOTIDE SEQUENCE [LARGE SCALE GENOMIC DNA]</scope>
    <source>
        <strain evidence="13 14">Enr13</strain>
    </source>
</reference>
<evidence type="ECO:0000259" key="12">
    <source>
        <dbReference type="PROSITE" id="PS51846"/>
    </source>
</evidence>
<feature type="compositionally biased region" description="Basic and acidic residues" evidence="9">
    <location>
        <begin position="334"/>
        <end position="346"/>
    </location>
</feature>
<evidence type="ECO:0000256" key="6">
    <source>
        <dbReference type="ARBA" id="ARBA00023136"/>
    </source>
</evidence>
<protein>
    <submittedName>
        <fullName evidence="13">Hemolysin C</fullName>
    </submittedName>
</protein>
<dbReference type="SMART" id="SM00116">
    <property type="entry name" value="CBS"/>
    <property type="match status" value="2"/>
</dbReference>
<feature type="transmembrane region" description="Helical" evidence="10">
    <location>
        <begin position="89"/>
        <end position="109"/>
    </location>
</feature>
<keyword evidence="6 8" id="KW-0472">Membrane</keyword>
<evidence type="ECO:0000256" key="5">
    <source>
        <dbReference type="ARBA" id="ARBA00023122"/>
    </source>
</evidence>
<name>A0A518HJA6_9BACT</name>
<evidence type="ECO:0000259" key="11">
    <source>
        <dbReference type="PROSITE" id="PS51371"/>
    </source>
</evidence>
<keyword evidence="3" id="KW-0677">Repeat</keyword>
<feature type="domain" description="CNNM transmembrane" evidence="12">
    <location>
        <begin position="1"/>
        <end position="181"/>
    </location>
</feature>
<dbReference type="SUPFAM" id="SSF54631">
    <property type="entry name" value="CBS-domain pair"/>
    <property type="match status" value="1"/>
</dbReference>
<dbReference type="OrthoDB" id="9798188at2"/>
<evidence type="ECO:0000313" key="13">
    <source>
        <dbReference type="EMBL" id="QDV40936.1"/>
    </source>
</evidence>
<keyword evidence="14" id="KW-1185">Reference proteome</keyword>
<dbReference type="EMBL" id="CP037423">
    <property type="protein sequence ID" value="QDV40936.1"/>
    <property type="molecule type" value="Genomic_DNA"/>
</dbReference>
<evidence type="ECO:0000256" key="3">
    <source>
        <dbReference type="ARBA" id="ARBA00022737"/>
    </source>
</evidence>
<evidence type="ECO:0000256" key="9">
    <source>
        <dbReference type="SAM" id="MobiDB-lite"/>
    </source>
</evidence>
<proteinExistence type="predicted"/>
<feature type="transmembrane region" description="Helical" evidence="10">
    <location>
        <begin position="121"/>
        <end position="142"/>
    </location>
</feature>
<dbReference type="RefSeq" id="WP_145384730.1">
    <property type="nucleotide sequence ID" value="NZ_CP037423.1"/>
</dbReference>
<evidence type="ECO:0000256" key="7">
    <source>
        <dbReference type="PROSITE-ProRule" id="PRU00703"/>
    </source>
</evidence>
<evidence type="ECO:0000256" key="10">
    <source>
        <dbReference type="SAM" id="Phobius"/>
    </source>
</evidence>
<dbReference type="PROSITE" id="PS51846">
    <property type="entry name" value="CNNM"/>
    <property type="match status" value="1"/>
</dbReference>
<dbReference type="Gene3D" id="3.10.580.10">
    <property type="entry name" value="CBS-domain"/>
    <property type="match status" value="1"/>
</dbReference>
<dbReference type="PANTHER" id="PTHR22777:SF4">
    <property type="entry name" value="UPF0053 PROTEIN SLL1254"/>
    <property type="match status" value="1"/>
</dbReference>
<evidence type="ECO:0000256" key="1">
    <source>
        <dbReference type="ARBA" id="ARBA00004141"/>
    </source>
</evidence>
<dbReference type="PROSITE" id="PS51371">
    <property type="entry name" value="CBS"/>
    <property type="match status" value="2"/>
</dbReference>
<dbReference type="InterPro" id="IPR002550">
    <property type="entry name" value="CNNM"/>
</dbReference>
<evidence type="ECO:0000256" key="4">
    <source>
        <dbReference type="ARBA" id="ARBA00022989"/>
    </source>
</evidence>
<dbReference type="InterPro" id="IPR044751">
    <property type="entry name" value="Ion_transp-like_CBS"/>
</dbReference>
<dbReference type="InterPro" id="IPR000644">
    <property type="entry name" value="CBS_dom"/>
</dbReference>
<dbReference type="Pfam" id="PF01595">
    <property type="entry name" value="CNNM"/>
    <property type="match status" value="1"/>
</dbReference>
<feature type="domain" description="CBS" evidence="11">
    <location>
        <begin position="265"/>
        <end position="323"/>
    </location>
</feature>
<comment type="subcellular location">
    <subcellularLocation>
        <location evidence="1">Membrane</location>
        <topology evidence="1">Multi-pass membrane protein</topology>
    </subcellularLocation>
</comment>
<gene>
    <name evidence="13" type="primary">tlyC_1</name>
    <name evidence="13" type="ORF">Enr13x_07740</name>
</gene>
<accession>A0A518HJA6</accession>
<feature type="domain" description="CBS" evidence="11">
    <location>
        <begin position="200"/>
        <end position="260"/>
    </location>
</feature>
<keyword evidence="4 8" id="KW-1133">Transmembrane helix</keyword>
<organism evidence="13 14">
    <name type="scientific">Stieleria neptunia</name>
    <dbReference type="NCBI Taxonomy" id="2527979"/>
    <lineage>
        <taxon>Bacteria</taxon>
        <taxon>Pseudomonadati</taxon>
        <taxon>Planctomycetota</taxon>
        <taxon>Planctomycetia</taxon>
        <taxon>Pirellulales</taxon>
        <taxon>Pirellulaceae</taxon>
        <taxon>Stieleria</taxon>
    </lineage>
</organism>
<sequence length="364" mass="39719">MDFALLLIYLTIAIGFSFLCSIAEAVLLSITPSYLAERKRDPNKSAARIIRLKENVDRPLAAILSLNTIAHTVGAAGVGAQAAKVYGSQWVGVTSAVLTLLILVFSEIIPKTIGAMHWRKLAGVVAGFIDGLILLMLPLVWLSEAITKVLSSGGDRELVTRGEVAAIAELGTQEGVLGTRESSVLKNLLKLDSVSVEDVMTPRTVVIAREQSTMLSEFAEELRKLPVSRIPIYDKRLDNVVGFVLQNDIMLALLAGETDKTLADFSRKLIAVEEHDSIADTFEVLLNQREHIALVTDKYGGMEGIVTLEDVVETLLGLEIVDEQDAQVDMQKLARERRRDRAERQGTAKFAEVIPPTTEDGQSS</sequence>
<evidence type="ECO:0000256" key="8">
    <source>
        <dbReference type="PROSITE-ProRule" id="PRU01193"/>
    </source>
</evidence>
<dbReference type="KEGG" id="snep:Enr13x_07740"/>
<dbReference type="Pfam" id="PF00571">
    <property type="entry name" value="CBS"/>
    <property type="match status" value="2"/>
</dbReference>